<keyword evidence="1" id="KW-0812">Transmembrane</keyword>
<keyword evidence="1" id="KW-0472">Membrane</keyword>
<keyword evidence="1" id="KW-1133">Transmembrane helix</keyword>
<accession>A0A088ND29</accession>
<reference evidence="3 4" key="2">
    <citation type="journal article" date="2015" name="Proc. Natl. Acad. Sci. U.S.A.">
        <title>Expanded metabolic versatility of ubiquitous nitrite-oxidizing bacteria from the genus Nitrospira.</title>
        <authorList>
            <person name="Koch H."/>
            <person name="Lucker S."/>
            <person name="Albertsen M."/>
            <person name="Kitzinger K."/>
            <person name="Herbold C."/>
            <person name="Spieck E."/>
            <person name="Nielsen P.H."/>
            <person name="Wagner M."/>
            <person name="Daims H."/>
        </authorList>
    </citation>
    <scope>NUCLEOTIDE SEQUENCE [LARGE SCALE GENOMIC DNA]</scope>
    <source>
        <strain evidence="3 4">NSP M-1</strain>
    </source>
</reference>
<dbReference type="EMBL" id="CP011801">
    <property type="protein sequence ID" value="ALA58070.1"/>
    <property type="molecule type" value="Genomic_DNA"/>
</dbReference>
<dbReference type="PATRIC" id="fig|42253.5.peg.1619"/>
<dbReference type="STRING" id="42253.NITMOv2_1646"/>
<dbReference type="Proteomes" id="UP000069205">
    <property type="component" value="Chromosome"/>
</dbReference>
<sequence>MFDMFWNSVILFFRGRLFQDPRKVMLLAGLGIGFAAVAVILLSKVGLPLWLAVVAASFLGGVLQPRLFRDLKYR</sequence>
<evidence type="ECO:0000313" key="2">
    <source>
        <dbReference type="EMBL" id="AIN51364.1"/>
    </source>
</evidence>
<dbReference type="RefSeq" id="WP_053379280.1">
    <property type="nucleotide sequence ID" value="NZ_CP011801.1"/>
</dbReference>
<protein>
    <submittedName>
        <fullName evidence="2">Uncharacterized protein</fullName>
    </submittedName>
</protein>
<dbReference type="KEGG" id="nmv:NITMOv2_1646"/>
<reference evidence="2" key="1">
    <citation type="journal article" date="2014" name="Science">
        <title>Growth of nitrite-oxidizing bacteria by aerobic hydrogen oxidation.</title>
        <authorList>
            <person name="Koch H."/>
            <person name="Galushko A."/>
            <person name="Albertsen M."/>
            <person name="Schintlmeister A."/>
            <person name="Dorninger C."/>
            <person name="Lucker S."/>
            <person name="Pelletier E."/>
            <person name="LePaslier D."/>
            <person name="Spieck E."/>
            <person name="Richter A."/>
            <person name="Nielsen P.H."/>
            <person name="Wagner M."/>
            <person name="Daims H."/>
        </authorList>
    </citation>
    <scope>NUCLEOTIDE SEQUENCE</scope>
</reference>
<evidence type="ECO:0000256" key="1">
    <source>
        <dbReference type="SAM" id="Phobius"/>
    </source>
</evidence>
<dbReference type="EMBL" id="KJ920246">
    <property type="protein sequence ID" value="AIN51364.1"/>
    <property type="molecule type" value="Genomic_DNA"/>
</dbReference>
<name>A0A088ND29_NITMO</name>
<feature type="transmembrane region" description="Helical" evidence="1">
    <location>
        <begin position="24"/>
        <end position="43"/>
    </location>
</feature>
<dbReference type="OrthoDB" id="517039at2"/>
<evidence type="ECO:0000313" key="4">
    <source>
        <dbReference type="Proteomes" id="UP000069205"/>
    </source>
</evidence>
<keyword evidence="4" id="KW-1185">Reference proteome</keyword>
<feature type="transmembrane region" description="Helical" evidence="1">
    <location>
        <begin position="49"/>
        <end position="68"/>
    </location>
</feature>
<dbReference type="AlphaFoldDB" id="A0A088ND29"/>
<proteinExistence type="predicted"/>
<evidence type="ECO:0000313" key="3">
    <source>
        <dbReference type="EMBL" id="ALA58070.1"/>
    </source>
</evidence>
<gene>
    <name evidence="3" type="ORF">NITMOv2_1646</name>
</gene>
<organism evidence="2">
    <name type="scientific">Nitrospira moscoviensis</name>
    <dbReference type="NCBI Taxonomy" id="42253"/>
    <lineage>
        <taxon>Bacteria</taxon>
        <taxon>Pseudomonadati</taxon>
        <taxon>Nitrospirota</taxon>
        <taxon>Nitrospiria</taxon>
        <taxon>Nitrospirales</taxon>
        <taxon>Nitrospiraceae</taxon>
        <taxon>Nitrospira</taxon>
    </lineage>
</organism>